<dbReference type="Proteomes" id="UP001143486">
    <property type="component" value="Unassembled WGS sequence"/>
</dbReference>
<sequence>MDPARIGYGRSTVANHLKTRTYTNSETCPHWSDSPVTQTPVSGLGAVSEELWLERGAPVS</sequence>
<accession>A0A9W6IQ44</accession>
<dbReference type="EMBL" id="BSFE01000009">
    <property type="protein sequence ID" value="GLK53285.1"/>
    <property type="molecule type" value="Genomic_DNA"/>
</dbReference>
<organism evidence="1 2">
    <name type="scientific">Maricaulis virginensis</name>
    <dbReference type="NCBI Taxonomy" id="144022"/>
    <lineage>
        <taxon>Bacteria</taxon>
        <taxon>Pseudomonadati</taxon>
        <taxon>Pseudomonadota</taxon>
        <taxon>Alphaproteobacteria</taxon>
        <taxon>Maricaulales</taxon>
        <taxon>Maricaulaceae</taxon>
        <taxon>Maricaulis</taxon>
    </lineage>
</organism>
<evidence type="ECO:0000313" key="1">
    <source>
        <dbReference type="EMBL" id="GLK53285.1"/>
    </source>
</evidence>
<comment type="caution">
    <text evidence="1">The sequence shown here is derived from an EMBL/GenBank/DDBJ whole genome shotgun (WGS) entry which is preliminary data.</text>
</comment>
<dbReference type="AlphaFoldDB" id="A0A9W6IQ44"/>
<name>A0A9W6IQ44_9PROT</name>
<keyword evidence="2" id="KW-1185">Reference proteome</keyword>
<reference evidence="1" key="1">
    <citation type="journal article" date="2014" name="Int. J. Syst. Evol. Microbiol.">
        <title>Complete genome sequence of Corynebacterium casei LMG S-19264T (=DSM 44701T), isolated from a smear-ripened cheese.</title>
        <authorList>
            <consortium name="US DOE Joint Genome Institute (JGI-PGF)"/>
            <person name="Walter F."/>
            <person name="Albersmeier A."/>
            <person name="Kalinowski J."/>
            <person name="Ruckert C."/>
        </authorList>
    </citation>
    <scope>NUCLEOTIDE SEQUENCE</scope>
    <source>
        <strain evidence="1">VKM B-1513</strain>
    </source>
</reference>
<reference evidence="1" key="2">
    <citation type="submission" date="2023-01" db="EMBL/GenBank/DDBJ databases">
        <authorList>
            <person name="Sun Q."/>
            <person name="Evtushenko L."/>
        </authorList>
    </citation>
    <scope>NUCLEOTIDE SEQUENCE</scope>
    <source>
        <strain evidence="1">VKM B-1513</strain>
    </source>
</reference>
<gene>
    <name evidence="1" type="ORF">GCM10017621_27930</name>
</gene>
<evidence type="ECO:0000313" key="2">
    <source>
        <dbReference type="Proteomes" id="UP001143486"/>
    </source>
</evidence>
<protein>
    <submittedName>
        <fullName evidence="1">Uncharacterized protein</fullName>
    </submittedName>
</protein>
<proteinExistence type="predicted"/>